<dbReference type="RefSeq" id="WP_155735209.1">
    <property type="nucleotide sequence ID" value="NZ_CP151687.1"/>
</dbReference>
<dbReference type="EMBL" id="JAQGFR010000116">
    <property type="protein sequence ID" value="MEB8513412.1"/>
    <property type="molecule type" value="Genomic_DNA"/>
</dbReference>
<proteinExistence type="predicted"/>
<evidence type="ECO:0000313" key="3">
    <source>
        <dbReference type="Proteomes" id="UP001308776"/>
    </source>
</evidence>
<protein>
    <submittedName>
        <fullName evidence="2">Uncharacterized protein</fullName>
    </submittedName>
</protein>
<comment type="caution">
    <text evidence="2">The sequence shown here is derived from an EMBL/GenBank/DDBJ whole genome shotgun (WGS) entry which is preliminary data.</text>
</comment>
<keyword evidence="3" id="KW-1185">Reference proteome</keyword>
<evidence type="ECO:0000256" key="1">
    <source>
        <dbReference type="SAM" id="MobiDB-lite"/>
    </source>
</evidence>
<gene>
    <name evidence="2" type="ORF">OW717_05095</name>
</gene>
<reference evidence="2 3" key="1">
    <citation type="submission" date="2022-11" db="EMBL/GenBank/DDBJ databases">
        <title>Comparative genomics analysis of Acidithiobacillus ferriphilus.</title>
        <authorList>
            <person name="Ma L."/>
        </authorList>
    </citation>
    <scope>NUCLEOTIDE SEQUENCE [LARGE SCALE GENOMIC DNA]</scope>
    <source>
        <strain evidence="2 3">DY15</strain>
    </source>
</reference>
<sequence length="122" mass="13895">MTEERQRTCNRTMSIDDDEGDNRATMRCQLPMGHDGPHQEIYQSRIHGKVTVSFEKGTAPVLLNRLKHIIPEGETCQFLDGTSCPFLAFVGMDEEWKEFACYLSSNVTNLIWPSESHKGCDQ</sequence>
<accession>A0ABU6FPH5</accession>
<name>A0ABU6FPH5_9PROT</name>
<organism evidence="2 3">
    <name type="scientific">Acidithiobacillus ferriphilus</name>
    <dbReference type="NCBI Taxonomy" id="1689834"/>
    <lineage>
        <taxon>Bacteria</taxon>
        <taxon>Pseudomonadati</taxon>
        <taxon>Pseudomonadota</taxon>
        <taxon>Acidithiobacillia</taxon>
        <taxon>Acidithiobacillales</taxon>
        <taxon>Acidithiobacillaceae</taxon>
        <taxon>Acidithiobacillus</taxon>
    </lineage>
</organism>
<feature type="region of interest" description="Disordered" evidence="1">
    <location>
        <begin position="1"/>
        <end position="23"/>
    </location>
</feature>
<dbReference type="Proteomes" id="UP001308776">
    <property type="component" value="Unassembled WGS sequence"/>
</dbReference>
<evidence type="ECO:0000313" key="2">
    <source>
        <dbReference type="EMBL" id="MEB8513412.1"/>
    </source>
</evidence>